<dbReference type="InterPro" id="IPR001834">
    <property type="entry name" value="CBR-like"/>
</dbReference>
<keyword evidence="2" id="KW-0285">Flavoprotein</keyword>
<sequence length="207" mass="22542">MGGDGGNNKRRGGGRASSSSSTTSTTPTGIVRVVLPNEKVEDEGNSKFMEVLRDELRPGDEVAIRPGKTHLSYRGKHVPVTDMVYLAWGLGIVPVLDQVRAIIPKGSSSVEASSVTWLNDNRDDFDIAMDDLEAEYMKCPGKLAVSCIIDDVLNANPMEGNREVEESVPYYNAGTMAVVCGPKRFAEKARGYLMRRGYPENCICVLP</sequence>
<protein>
    <recommendedName>
        <fullName evidence="8">FAD-binding FR-type domain-containing protein</fullName>
    </recommendedName>
</protein>
<evidence type="ECO:0000256" key="5">
    <source>
        <dbReference type="SAM" id="MobiDB-lite"/>
    </source>
</evidence>
<comment type="cofactor">
    <cofactor evidence="1">
        <name>FAD</name>
        <dbReference type="ChEBI" id="CHEBI:57692"/>
    </cofactor>
</comment>
<feature type="compositionally biased region" description="Low complexity" evidence="5">
    <location>
        <begin position="16"/>
        <end position="29"/>
    </location>
</feature>
<evidence type="ECO:0000256" key="4">
    <source>
        <dbReference type="ARBA" id="ARBA00023002"/>
    </source>
</evidence>
<evidence type="ECO:0000313" key="6">
    <source>
        <dbReference type="EMBL" id="KAL3807372.1"/>
    </source>
</evidence>
<evidence type="ECO:0000313" key="7">
    <source>
        <dbReference type="Proteomes" id="UP001530377"/>
    </source>
</evidence>
<organism evidence="6 7">
    <name type="scientific">Cyclostephanos tholiformis</name>
    <dbReference type="NCBI Taxonomy" id="382380"/>
    <lineage>
        <taxon>Eukaryota</taxon>
        <taxon>Sar</taxon>
        <taxon>Stramenopiles</taxon>
        <taxon>Ochrophyta</taxon>
        <taxon>Bacillariophyta</taxon>
        <taxon>Coscinodiscophyceae</taxon>
        <taxon>Thalassiosirophycidae</taxon>
        <taxon>Stephanodiscales</taxon>
        <taxon>Stephanodiscaceae</taxon>
        <taxon>Cyclostephanos</taxon>
    </lineage>
</organism>
<reference evidence="6 7" key="1">
    <citation type="submission" date="2024-10" db="EMBL/GenBank/DDBJ databases">
        <title>Updated reference genomes for cyclostephanoid diatoms.</title>
        <authorList>
            <person name="Roberts W.R."/>
            <person name="Alverson A.J."/>
        </authorList>
    </citation>
    <scope>NUCLEOTIDE SEQUENCE [LARGE SCALE GENOMIC DNA]</scope>
    <source>
        <strain evidence="6 7">AJA228-03</strain>
    </source>
</reference>
<evidence type="ECO:0008006" key="8">
    <source>
        <dbReference type="Google" id="ProtNLM"/>
    </source>
</evidence>
<evidence type="ECO:0000256" key="1">
    <source>
        <dbReference type="ARBA" id="ARBA00001974"/>
    </source>
</evidence>
<dbReference type="Gene3D" id="3.40.50.80">
    <property type="entry name" value="Nucleotide-binding domain of ferredoxin-NADP reductase (FNR) module"/>
    <property type="match status" value="1"/>
</dbReference>
<dbReference type="AlphaFoldDB" id="A0ABD3R3F4"/>
<feature type="region of interest" description="Disordered" evidence="5">
    <location>
        <begin position="1"/>
        <end position="29"/>
    </location>
</feature>
<keyword evidence="7" id="KW-1185">Reference proteome</keyword>
<keyword evidence="3" id="KW-0274">FAD</keyword>
<dbReference type="SUPFAM" id="SSF52343">
    <property type="entry name" value="Ferredoxin reductase-like, C-terminal NADP-linked domain"/>
    <property type="match status" value="1"/>
</dbReference>
<gene>
    <name evidence="6" type="ORF">ACHAXA_009824</name>
</gene>
<comment type="caution">
    <text evidence="6">The sequence shown here is derived from an EMBL/GenBank/DDBJ whole genome shotgun (WGS) entry which is preliminary data.</text>
</comment>
<proteinExistence type="predicted"/>
<dbReference type="EMBL" id="JALLPB020000635">
    <property type="protein sequence ID" value="KAL3807372.1"/>
    <property type="molecule type" value="Genomic_DNA"/>
</dbReference>
<dbReference type="PANTHER" id="PTHR19370">
    <property type="entry name" value="NADH-CYTOCHROME B5 REDUCTASE"/>
    <property type="match status" value="1"/>
</dbReference>
<dbReference type="Proteomes" id="UP001530377">
    <property type="component" value="Unassembled WGS sequence"/>
</dbReference>
<dbReference type="PANTHER" id="PTHR19370:SF185">
    <property type="entry name" value="NADH-CYTOCHROME B5 REDUCTASE"/>
    <property type="match status" value="1"/>
</dbReference>
<evidence type="ECO:0000256" key="3">
    <source>
        <dbReference type="ARBA" id="ARBA00022827"/>
    </source>
</evidence>
<keyword evidence="4" id="KW-0560">Oxidoreductase</keyword>
<accession>A0ABD3R3F4</accession>
<dbReference type="InterPro" id="IPR039261">
    <property type="entry name" value="FNR_nucleotide-bd"/>
</dbReference>
<evidence type="ECO:0000256" key="2">
    <source>
        <dbReference type="ARBA" id="ARBA00022630"/>
    </source>
</evidence>
<dbReference type="GO" id="GO:0016491">
    <property type="term" value="F:oxidoreductase activity"/>
    <property type="evidence" value="ECO:0007669"/>
    <property type="project" value="UniProtKB-KW"/>
</dbReference>
<name>A0ABD3R3F4_9STRA</name>